<protein>
    <recommendedName>
        <fullName evidence="5">Secreted protein</fullName>
    </recommendedName>
</protein>
<comment type="caution">
    <text evidence="3">The sequence shown here is derived from an EMBL/GenBank/DDBJ whole genome shotgun (WGS) entry which is preliminary data.</text>
</comment>
<keyword evidence="4" id="KW-1185">Reference proteome</keyword>
<sequence length="140" mass="14678">MYGGYQAWLLYISRATAAALLQISSRCEPPSSFGDVTGGDGGDAAMSSRKPSAYFVPDSEQGTPANGIPHVGEAGGSRGTGSAEAEAVILECRRSSILPWLFADSRRTAVIRRPPQVPFGAPAVGCGRCMYVLSAVECDY</sequence>
<evidence type="ECO:0000313" key="4">
    <source>
        <dbReference type="Proteomes" id="UP000800093"/>
    </source>
</evidence>
<gene>
    <name evidence="3" type="ORF">CC78DRAFT_92100</name>
</gene>
<feature type="chain" id="PRO_5040496618" description="Secreted protein" evidence="2">
    <location>
        <begin position="19"/>
        <end position="140"/>
    </location>
</feature>
<proteinExistence type="predicted"/>
<evidence type="ECO:0000256" key="1">
    <source>
        <dbReference type="SAM" id="MobiDB-lite"/>
    </source>
</evidence>
<dbReference type="Proteomes" id="UP000800093">
    <property type="component" value="Unassembled WGS sequence"/>
</dbReference>
<feature type="signal peptide" evidence="2">
    <location>
        <begin position="1"/>
        <end position="18"/>
    </location>
</feature>
<dbReference type="AlphaFoldDB" id="A0A9P4KEJ0"/>
<accession>A0A9P4KEJ0</accession>
<dbReference type="EMBL" id="ML986593">
    <property type="protein sequence ID" value="KAF2267155.1"/>
    <property type="molecule type" value="Genomic_DNA"/>
</dbReference>
<evidence type="ECO:0008006" key="5">
    <source>
        <dbReference type="Google" id="ProtNLM"/>
    </source>
</evidence>
<name>A0A9P4KEJ0_9PLEO</name>
<reference evidence="4" key="1">
    <citation type="journal article" date="2020" name="Stud. Mycol.">
        <title>101 Dothideomycetes genomes: A test case for predicting lifestyles and emergence of pathogens.</title>
        <authorList>
            <person name="Haridas S."/>
            <person name="Albert R."/>
            <person name="Binder M."/>
            <person name="Bloem J."/>
            <person name="LaButti K."/>
            <person name="Salamov A."/>
            <person name="Andreopoulos B."/>
            <person name="Baker S."/>
            <person name="Barry K."/>
            <person name="Bills G."/>
            <person name="Bluhm B."/>
            <person name="Cannon C."/>
            <person name="Castanera R."/>
            <person name="Culley D."/>
            <person name="Daum C."/>
            <person name="Ezra D."/>
            <person name="Gonzalez J."/>
            <person name="Henrissat B."/>
            <person name="Kuo A."/>
            <person name="Liang C."/>
            <person name="Lipzen A."/>
            <person name="Lutzoni F."/>
            <person name="Magnuson J."/>
            <person name="Mondo S."/>
            <person name="Nolan M."/>
            <person name="Ohm R."/>
            <person name="Pangilinan J."/>
            <person name="Park H.-J."/>
            <person name="Ramirez L."/>
            <person name="Alfaro M."/>
            <person name="Sun H."/>
            <person name="Tritt A."/>
            <person name="Yoshinaga Y."/>
            <person name="Zwiers L.-H."/>
            <person name="Turgeon B."/>
            <person name="Goodwin S."/>
            <person name="Spatafora J."/>
            <person name="Crous P."/>
            <person name="Grigoriev I."/>
        </authorList>
    </citation>
    <scope>NUCLEOTIDE SEQUENCE [LARGE SCALE GENOMIC DNA]</scope>
    <source>
        <strain evidence="4">CBS 304.66</strain>
    </source>
</reference>
<evidence type="ECO:0000313" key="3">
    <source>
        <dbReference type="EMBL" id="KAF2267155.1"/>
    </source>
</evidence>
<evidence type="ECO:0000256" key="2">
    <source>
        <dbReference type="SAM" id="SignalP"/>
    </source>
</evidence>
<keyword evidence="2" id="KW-0732">Signal</keyword>
<feature type="region of interest" description="Disordered" evidence="1">
    <location>
        <begin position="37"/>
        <end position="79"/>
    </location>
</feature>
<organism evidence="3 4">
    <name type="scientific">Lojkania enalia</name>
    <dbReference type="NCBI Taxonomy" id="147567"/>
    <lineage>
        <taxon>Eukaryota</taxon>
        <taxon>Fungi</taxon>
        <taxon>Dikarya</taxon>
        <taxon>Ascomycota</taxon>
        <taxon>Pezizomycotina</taxon>
        <taxon>Dothideomycetes</taxon>
        <taxon>Pleosporomycetidae</taxon>
        <taxon>Pleosporales</taxon>
        <taxon>Pleosporales incertae sedis</taxon>
        <taxon>Lojkania</taxon>
    </lineage>
</organism>